<dbReference type="Proteomes" id="UP000789595">
    <property type="component" value="Unassembled WGS sequence"/>
</dbReference>
<dbReference type="Pfam" id="PF00027">
    <property type="entry name" value="cNMP_binding"/>
    <property type="match status" value="1"/>
</dbReference>
<feature type="transmembrane region" description="Helical" evidence="5">
    <location>
        <begin position="134"/>
        <end position="154"/>
    </location>
</feature>
<evidence type="ECO:0000313" key="8">
    <source>
        <dbReference type="Proteomes" id="UP000789595"/>
    </source>
</evidence>
<gene>
    <name evidence="7" type="ORF">PECAL_6P01690</name>
</gene>
<dbReference type="Gene3D" id="2.60.120.10">
    <property type="entry name" value="Jelly Rolls"/>
    <property type="match status" value="1"/>
</dbReference>
<dbReference type="PROSITE" id="PS50042">
    <property type="entry name" value="CNMP_BINDING_3"/>
    <property type="match status" value="1"/>
</dbReference>
<dbReference type="OrthoDB" id="430821at2759"/>
<sequence>MWRRAALTARRSLSTAPPAVAARQQKASAKVEPPSRAQLWRLALANGVPFVGFGFADNVIMILAGDAIDKSIGVTLGISTLAAAGFGNLLSDVVGIGAGDVIDRYSEKIIGKPKTKALSLEQLALRSCRIVKTWATIIGITVGCLLGMAPLLFLGEKKELYFTKEEMALYESALRPYGVSPDNFFAMMRKSNWRTLQPGEALVRAGESMDRIVLVATGSVDSYETAPDGSLKRLYRYRAKRDIARPQDSTVNSFQVPIRGCVIGGTALLDPSVRAQPYPSTALAAEPARVVEFSYGALRSAMDENPAIEAAILNVLYFDLVEGLRRRGQYDYAAKEAARKATGGPVAPRKLPTIMQEDVRVTMYELIMRVALADGVVHSAEREFLAKYQMENAITDEEHIASLAANGWTAAQWDAGVQEGQLEGGTAAIKSAIPDLLTQAGIKSRLTTDRGKDKK</sequence>
<evidence type="ECO:0000256" key="4">
    <source>
        <dbReference type="ARBA" id="ARBA00023136"/>
    </source>
</evidence>
<dbReference type="Pfam" id="PF10507">
    <property type="entry name" value="TMEM65"/>
    <property type="match status" value="1"/>
</dbReference>
<comment type="caution">
    <text evidence="7">The sequence shown here is derived from an EMBL/GenBank/DDBJ whole genome shotgun (WGS) entry which is preliminary data.</text>
</comment>
<dbReference type="PANTHER" id="PTHR21706">
    <property type="entry name" value="TRANSMEMBRANE PROTEIN 65"/>
    <property type="match status" value="1"/>
</dbReference>
<evidence type="ECO:0000259" key="6">
    <source>
        <dbReference type="PROSITE" id="PS50042"/>
    </source>
</evidence>
<dbReference type="AlphaFoldDB" id="A0A8J2SW30"/>
<keyword evidence="2 5" id="KW-0812">Transmembrane</keyword>
<evidence type="ECO:0000256" key="3">
    <source>
        <dbReference type="ARBA" id="ARBA00022989"/>
    </source>
</evidence>
<proteinExistence type="predicted"/>
<protein>
    <recommendedName>
        <fullName evidence="6">Cyclic nucleotide-binding domain-containing protein</fullName>
    </recommendedName>
</protein>
<evidence type="ECO:0000256" key="1">
    <source>
        <dbReference type="ARBA" id="ARBA00004141"/>
    </source>
</evidence>
<comment type="subcellular location">
    <subcellularLocation>
        <location evidence="1">Membrane</location>
        <topology evidence="1">Multi-pass membrane protein</topology>
    </subcellularLocation>
</comment>
<name>A0A8J2SW30_9STRA</name>
<dbReference type="CDD" id="cd00038">
    <property type="entry name" value="CAP_ED"/>
    <property type="match status" value="1"/>
</dbReference>
<organism evidence="7 8">
    <name type="scientific">Pelagomonas calceolata</name>
    <dbReference type="NCBI Taxonomy" id="35677"/>
    <lineage>
        <taxon>Eukaryota</taxon>
        <taxon>Sar</taxon>
        <taxon>Stramenopiles</taxon>
        <taxon>Ochrophyta</taxon>
        <taxon>Pelagophyceae</taxon>
        <taxon>Pelagomonadales</taxon>
        <taxon>Pelagomonadaceae</taxon>
        <taxon>Pelagomonas</taxon>
    </lineage>
</organism>
<dbReference type="InterPro" id="IPR019537">
    <property type="entry name" value="TMEM65"/>
</dbReference>
<dbReference type="InterPro" id="IPR018490">
    <property type="entry name" value="cNMP-bd_dom_sf"/>
</dbReference>
<evidence type="ECO:0000256" key="2">
    <source>
        <dbReference type="ARBA" id="ARBA00022692"/>
    </source>
</evidence>
<keyword evidence="3 5" id="KW-1133">Transmembrane helix</keyword>
<dbReference type="InterPro" id="IPR029024">
    <property type="entry name" value="TerB-like"/>
</dbReference>
<dbReference type="PANTHER" id="PTHR21706:SF15">
    <property type="entry name" value="TRANSMEMBRANE PROTEIN 65"/>
    <property type="match status" value="1"/>
</dbReference>
<reference evidence="7" key="1">
    <citation type="submission" date="2021-11" db="EMBL/GenBank/DDBJ databases">
        <authorList>
            <consortium name="Genoscope - CEA"/>
            <person name="William W."/>
        </authorList>
    </citation>
    <scope>NUCLEOTIDE SEQUENCE</scope>
</reference>
<evidence type="ECO:0000313" key="7">
    <source>
        <dbReference type="EMBL" id="CAH0378579.1"/>
    </source>
</evidence>
<evidence type="ECO:0000256" key="5">
    <source>
        <dbReference type="SAM" id="Phobius"/>
    </source>
</evidence>
<keyword evidence="4 5" id="KW-0472">Membrane</keyword>
<dbReference type="GO" id="GO:0016020">
    <property type="term" value="C:membrane"/>
    <property type="evidence" value="ECO:0007669"/>
    <property type="project" value="UniProtKB-SubCell"/>
</dbReference>
<dbReference type="SUPFAM" id="SSF158682">
    <property type="entry name" value="TerB-like"/>
    <property type="match status" value="1"/>
</dbReference>
<dbReference type="InterPro" id="IPR014710">
    <property type="entry name" value="RmlC-like_jellyroll"/>
</dbReference>
<dbReference type="SUPFAM" id="SSF51206">
    <property type="entry name" value="cAMP-binding domain-like"/>
    <property type="match status" value="1"/>
</dbReference>
<dbReference type="InterPro" id="IPR000595">
    <property type="entry name" value="cNMP-bd_dom"/>
</dbReference>
<accession>A0A8J2SW30</accession>
<dbReference type="EMBL" id="CAKKNE010000006">
    <property type="protein sequence ID" value="CAH0378579.1"/>
    <property type="molecule type" value="Genomic_DNA"/>
</dbReference>
<feature type="domain" description="Cyclic nucleotide-binding" evidence="6">
    <location>
        <begin position="194"/>
        <end position="302"/>
    </location>
</feature>
<dbReference type="GO" id="GO:0005739">
    <property type="term" value="C:mitochondrion"/>
    <property type="evidence" value="ECO:0007669"/>
    <property type="project" value="TreeGrafter"/>
</dbReference>
<keyword evidence="8" id="KW-1185">Reference proteome</keyword>